<proteinExistence type="predicted"/>
<sequence length="95" mass="10724">MISIGRPSPPPLLNSETLPPYFSCQLLYHELCERHRSPMRHSELHLRTRFNPGTISLHIAYLLHVASSIAKDIVNISGEDGAAHGRVHDQTHHML</sequence>
<gene>
    <name evidence="1" type="ORF">P171DRAFT_251822</name>
</gene>
<protein>
    <submittedName>
        <fullName evidence="1">Uncharacterized protein</fullName>
    </submittedName>
</protein>
<keyword evidence="2" id="KW-1185">Reference proteome</keyword>
<reference evidence="1" key="1">
    <citation type="journal article" date="2020" name="Stud. Mycol.">
        <title>101 Dothideomycetes genomes: a test case for predicting lifestyles and emergence of pathogens.</title>
        <authorList>
            <person name="Haridas S."/>
            <person name="Albert R."/>
            <person name="Binder M."/>
            <person name="Bloem J."/>
            <person name="Labutti K."/>
            <person name="Salamov A."/>
            <person name="Andreopoulos B."/>
            <person name="Baker S."/>
            <person name="Barry K."/>
            <person name="Bills G."/>
            <person name="Bluhm B."/>
            <person name="Cannon C."/>
            <person name="Castanera R."/>
            <person name="Culley D."/>
            <person name="Daum C."/>
            <person name="Ezra D."/>
            <person name="Gonzalez J."/>
            <person name="Henrissat B."/>
            <person name="Kuo A."/>
            <person name="Liang C."/>
            <person name="Lipzen A."/>
            <person name="Lutzoni F."/>
            <person name="Magnuson J."/>
            <person name="Mondo S."/>
            <person name="Nolan M."/>
            <person name="Ohm R."/>
            <person name="Pangilinan J."/>
            <person name="Park H.-J."/>
            <person name="Ramirez L."/>
            <person name="Alfaro M."/>
            <person name="Sun H."/>
            <person name="Tritt A."/>
            <person name="Yoshinaga Y."/>
            <person name="Zwiers L.-H."/>
            <person name="Turgeon B."/>
            <person name="Goodwin S."/>
            <person name="Spatafora J."/>
            <person name="Crous P."/>
            <person name="Grigoriev I."/>
        </authorList>
    </citation>
    <scope>NUCLEOTIDE SEQUENCE</scope>
    <source>
        <strain evidence="1">CBS 690.94</strain>
    </source>
</reference>
<dbReference type="AlphaFoldDB" id="A0A9P4PMX7"/>
<accession>A0A9P4PMX7</accession>
<name>A0A9P4PMX7_9PLEO</name>
<dbReference type="Proteomes" id="UP000799764">
    <property type="component" value="Unassembled WGS sequence"/>
</dbReference>
<dbReference type="EMBL" id="MU001498">
    <property type="protein sequence ID" value="KAF2446088.1"/>
    <property type="molecule type" value="Genomic_DNA"/>
</dbReference>
<organism evidence="1 2">
    <name type="scientific">Karstenula rhodostoma CBS 690.94</name>
    <dbReference type="NCBI Taxonomy" id="1392251"/>
    <lineage>
        <taxon>Eukaryota</taxon>
        <taxon>Fungi</taxon>
        <taxon>Dikarya</taxon>
        <taxon>Ascomycota</taxon>
        <taxon>Pezizomycotina</taxon>
        <taxon>Dothideomycetes</taxon>
        <taxon>Pleosporomycetidae</taxon>
        <taxon>Pleosporales</taxon>
        <taxon>Massarineae</taxon>
        <taxon>Didymosphaeriaceae</taxon>
        <taxon>Karstenula</taxon>
    </lineage>
</organism>
<evidence type="ECO:0000313" key="2">
    <source>
        <dbReference type="Proteomes" id="UP000799764"/>
    </source>
</evidence>
<comment type="caution">
    <text evidence="1">The sequence shown here is derived from an EMBL/GenBank/DDBJ whole genome shotgun (WGS) entry which is preliminary data.</text>
</comment>
<evidence type="ECO:0000313" key="1">
    <source>
        <dbReference type="EMBL" id="KAF2446088.1"/>
    </source>
</evidence>